<sequence length="314" mass="33462">MANDGTVDQQQLQSTINELWQTVSQILAKILAAADVTDSRQLGELAIYQTLEAAINAGQLGNAANVRSGLGLGSAATKNVGIGSGQLMQVGAFGIGGQNLLTDSENLNNITTPGLYACPANATASTSGLNYPTGLAGTLYVNAAGAYIASQLYITYTSKPEVYFRTRFSSELLWGRWNRLYHDDNIVGSVASGAVIESGSSSNGSYVKYADGTQECWSEVDLSYDSSLGNGQLVKEWVFPAVFNGRPTMLGGSPAYTTASNVSVNPQDIGPVNFYFYGSSSYVGVRVFKNTYTAQSFSSSDTYRVRAQAKGRWR</sequence>
<dbReference type="Proteomes" id="UP001321526">
    <property type="component" value="Chromosome"/>
</dbReference>
<dbReference type="CDD" id="cd19958">
    <property type="entry name" value="pyocin_knob"/>
    <property type="match status" value="1"/>
</dbReference>
<protein>
    <recommendedName>
        <fullName evidence="3">Phage tail protein</fullName>
    </recommendedName>
</protein>
<proteinExistence type="predicted"/>
<keyword evidence="2" id="KW-1185">Reference proteome</keyword>
<dbReference type="EMBL" id="CP035631">
    <property type="protein sequence ID" value="WFF40385.1"/>
    <property type="molecule type" value="Genomic_DNA"/>
</dbReference>
<accession>A0ABY8FC86</accession>
<name>A0ABY8FC86_9GAMM</name>
<dbReference type="RefSeq" id="WP_282235627.1">
    <property type="nucleotide sequence ID" value="NZ_CP035631.1"/>
</dbReference>
<evidence type="ECO:0008006" key="3">
    <source>
        <dbReference type="Google" id="ProtNLM"/>
    </source>
</evidence>
<organism evidence="1 2">
    <name type="scientific">Salinicola endophyticus</name>
    <dbReference type="NCBI Taxonomy" id="1949083"/>
    <lineage>
        <taxon>Bacteria</taxon>
        <taxon>Pseudomonadati</taxon>
        <taxon>Pseudomonadota</taxon>
        <taxon>Gammaproteobacteria</taxon>
        <taxon>Oceanospirillales</taxon>
        <taxon>Halomonadaceae</taxon>
        <taxon>Salinicola</taxon>
    </lineage>
</organism>
<evidence type="ECO:0000313" key="2">
    <source>
        <dbReference type="Proteomes" id="UP001321526"/>
    </source>
</evidence>
<reference evidence="1 2" key="1">
    <citation type="submission" date="2019-01" db="EMBL/GenBank/DDBJ databases">
        <title>Genome sequence of Salinicola endophyticus REST5.</title>
        <authorList>
            <person name="Nascimento F.X."/>
        </authorList>
    </citation>
    <scope>NUCLEOTIDE SEQUENCE [LARGE SCALE GENOMIC DNA]</scope>
    <source>
        <strain evidence="1 2">REST5</strain>
    </source>
</reference>
<gene>
    <name evidence="1" type="ORF">EVC62_02095</name>
</gene>
<evidence type="ECO:0000313" key="1">
    <source>
        <dbReference type="EMBL" id="WFF40385.1"/>
    </source>
</evidence>